<feature type="compositionally biased region" description="Basic residues" evidence="1">
    <location>
        <begin position="93"/>
        <end position="102"/>
    </location>
</feature>
<dbReference type="AlphaFoldDB" id="A0A0C9YMX6"/>
<feature type="chain" id="PRO_5002217647" evidence="2">
    <location>
        <begin position="18"/>
        <end position="134"/>
    </location>
</feature>
<feature type="region of interest" description="Disordered" evidence="1">
    <location>
        <begin position="55"/>
        <end position="112"/>
    </location>
</feature>
<proteinExistence type="predicted"/>
<gene>
    <name evidence="3" type="ORF">K443DRAFT_989</name>
</gene>
<reference evidence="4" key="2">
    <citation type="submission" date="2015-01" db="EMBL/GenBank/DDBJ databases">
        <title>Evolutionary Origins and Diversification of the Mycorrhizal Mutualists.</title>
        <authorList>
            <consortium name="DOE Joint Genome Institute"/>
            <consortium name="Mycorrhizal Genomics Consortium"/>
            <person name="Kohler A."/>
            <person name="Kuo A."/>
            <person name="Nagy L.G."/>
            <person name="Floudas D."/>
            <person name="Copeland A."/>
            <person name="Barry K.W."/>
            <person name="Cichocki N."/>
            <person name="Veneault-Fourrey C."/>
            <person name="LaButti K."/>
            <person name="Lindquist E.A."/>
            <person name="Lipzen A."/>
            <person name="Lundell T."/>
            <person name="Morin E."/>
            <person name="Murat C."/>
            <person name="Riley R."/>
            <person name="Ohm R."/>
            <person name="Sun H."/>
            <person name="Tunlid A."/>
            <person name="Henrissat B."/>
            <person name="Grigoriev I.V."/>
            <person name="Hibbett D.S."/>
            <person name="Martin F."/>
        </authorList>
    </citation>
    <scope>NUCLEOTIDE SEQUENCE [LARGE SCALE GENOMIC DNA]</scope>
    <source>
        <strain evidence="4">LaAM-08-1</strain>
    </source>
</reference>
<accession>A0A0C9YMX6</accession>
<evidence type="ECO:0000313" key="4">
    <source>
        <dbReference type="Proteomes" id="UP000054477"/>
    </source>
</evidence>
<dbReference type="HOGENOM" id="CLU_1896560_0_0_1"/>
<evidence type="ECO:0000256" key="2">
    <source>
        <dbReference type="SAM" id="SignalP"/>
    </source>
</evidence>
<organism evidence="3 4">
    <name type="scientific">Laccaria amethystina LaAM-08-1</name>
    <dbReference type="NCBI Taxonomy" id="1095629"/>
    <lineage>
        <taxon>Eukaryota</taxon>
        <taxon>Fungi</taxon>
        <taxon>Dikarya</taxon>
        <taxon>Basidiomycota</taxon>
        <taxon>Agaricomycotina</taxon>
        <taxon>Agaricomycetes</taxon>
        <taxon>Agaricomycetidae</taxon>
        <taxon>Agaricales</taxon>
        <taxon>Agaricineae</taxon>
        <taxon>Hydnangiaceae</taxon>
        <taxon>Laccaria</taxon>
    </lineage>
</organism>
<keyword evidence="4" id="KW-1185">Reference proteome</keyword>
<name>A0A0C9YMX6_9AGAR</name>
<protein>
    <submittedName>
        <fullName evidence="3">Uncharacterized protein</fullName>
    </submittedName>
</protein>
<feature type="signal peptide" evidence="2">
    <location>
        <begin position="1"/>
        <end position="17"/>
    </location>
</feature>
<reference evidence="3 4" key="1">
    <citation type="submission" date="2014-04" db="EMBL/GenBank/DDBJ databases">
        <authorList>
            <consortium name="DOE Joint Genome Institute"/>
            <person name="Kuo A."/>
            <person name="Kohler A."/>
            <person name="Nagy L.G."/>
            <person name="Floudas D."/>
            <person name="Copeland A."/>
            <person name="Barry K.W."/>
            <person name="Cichocki N."/>
            <person name="Veneault-Fourrey C."/>
            <person name="LaButti K."/>
            <person name="Lindquist E.A."/>
            <person name="Lipzen A."/>
            <person name="Lundell T."/>
            <person name="Morin E."/>
            <person name="Murat C."/>
            <person name="Sun H."/>
            <person name="Tunlid A."/>
            <person name="Henrissat B."/>
            <person name="Grigoriev I.V."/>
            <person name="Hibbett D.S."/>
            <person name="Martin F."/>
            <person name="Nordberg H.P."/>
            <person name="Cantor M.N."/>
            <person name="Hua S.X."/>
        </authorList>
    </citation>
    <scope>NUCLEOTIDE SEQUENCE [LARGE SCALE GENOMIC DNA]</scope>
    <source>
        <strain evidence="3 4">LaAM-08-1</strain>
    </source>
</reference>
<sequence length="134" mass="14780">MLFLLIVLASPDHELLARIKATNAQDSLNDIAAWKCAACIVPPISAVIDLTASSDEEPLTAQTKPAPANNLAPTPTGLATSWIRQRHPDTWLKPRKVPRSRKPATPTKSPNRDSFCFSALQWLQERALSDPNRF</sequence>
<evidence type="ECO:0000313" key="3">
    <source>
        <dbReference type="EMBL" id="KIK09343.1"/>
    </source>
</evidence>
<dbReference type="EMBL" id="KN838539">
    <property type="protein sequence ID" value="KIK09343.1"/>
    <property type="molecule type" value="Genomic_DNA"/>
</dbReference>
<feature type="compositionally biased region" description="Low complexity" evidence="1">
    <location>
        <begin position="65"/>
        <end position="76"/>
    </location>
</feature>
<evidence type="ECO:0000256" key="1">
    <source>
        <dbReference type="SAM" id="MobiDB-lite"/>
    </source>
</evidence>
<keyword evidence="2" id="KW-0732">Signal</keyword>
<dbReference type="Proteomes" id="UP000054477">
    <property type="component" value="Unassembled WGS sequence"/>
</dbReference>